<evidence type="ECO:0000256" key="5">
    <source>
        <dbReference type="SAM" id="Phobius"/>
    </source>
</evidence>
<feature type="transmembrane region" description="Helical" evidence="5">
    <location>
        <begin position="7"/>
        <end position="27"/>
    </location>
</feature>
<dbReference type="EMBL" id="JAAAXW010000001">
    <property type="protein sequence ID" value="KAF9551986.1"/>
    <property type="molecule type" value="Genomic_DNA"/>
</dbReference>
<comment type="caution">
    <text evidence="8">The sequence shown here is derived from an EMBL/GenBank/DDBJ whole genome shotgun (WGS) entry which is preliminary data.</text>
</comment>
<keyword evidence="4" id="KW-0560">Oxidoreductase</keyword>
<keyword evidence="2" id="KW-0285">Flavoprotein</keyword>
<evidence type="ECO:0000256" key="4">
    <source>
        <dbReference type="ARBA" id="ARBA00023002"/>
    </source>
</evidence>
<comment type="similarity">
    <text evidence="1">Belongs to the paxM FAD-dependent monooxygenase family.</text>
</comment>
<proteinExistence type="inferred from homology"/>
<dbReference type="SUPFAM" id="SSF51905">
    <property type="entry name" value="FAD/NAD(P)-binding domain"/>
    <property type="match status" value="1"/>
</dbReference>
<evidence type="ECO:0000313" key="9">
    <source>
        <dbReference type="Proteomes" id="UP000723463"/>
    </source>
</evidence>
<dbReference type="Proteomes" id="UP000723463">
    <property type="component" value="Unassembled WGS sequence"/>
</dbReference>
<dbReference type="InterPro" id="IPR036188">
    <property type="entry name" value="FAD/NAD-bd_sf"/>
</dbReference>
<evidence type="ECO:0000256" key="3">
    <source>
        <dbReference type="ARBA" id="ARBA00022827"/>
    </source>
</evidence>
<organism evidence="8 9">
    <name type="scientific">Mortierella hygrophila</name>
    <dbReference type="NCBI Taxonomy" id="979708"/>
    <lineage>
        <taxon>Eukaryota</taxon>
        <taxon>Fungi</taxon>
        <taxon>Fungi incertae sedis</taxon>
        <taxon>Mucoromycota</taxon>
        <taxon>Mortierellomycotina</taxon>
        <taxon>Mortierellomycetes</taxon>
        <taxon>Mortierellales</taxon>
        <taxon>Mortierellaceae</taxon>
        <taxon>Mortierella</taxon>
    </lineage>
</organism>
<keyword evidence="3" id="KW-0274">FAD</keyword>
<accession>A0A9P6K8J4</accession>
<dbReference type="GO" id="GO:0004497">
    <property type="term" value="F:monooxygenase activity"/>
    <property type="evidence" value="ECO:0007669"/>
    <property type="project" value="InterPro"/>
</dbReference>
<evidence type="ECO:0000313" key="7">
    <source>
        <dbReference type="EMBL" id="KAF9551986.1"/>
    </source>
</evidence>
<dbReference type="GO" id="GO:0071949">
    <property type="term" value="F:FAD binding"/>
    <property type="evidence" value="ECO:0007669"/>
    <property type="project" value="InterPro"/>
</dbReference>
<sequence length="497" mass="55829">MSLPPRAYPRVIIVGGGLGGLMLAILLDKMGVPYHIFERAPKVKPLGALMSLNGNILALFDQLGMLEDIMKVSLVSLNSSLYTEKLEKITEIDVRSHYEYTGYKFLMFPRPDLFTVLLNRIPPDRISFGKRVLLTKRQSSGVQIVCSDNTCYEGDIIVGADGAYSAVRHNMFREMREQQEQEVLYSGSSSIVIPPSDTKDFAIPYLCMVGVTKSMDPDKYPVLRHPNTQLHHIIGESTPYSWTVITVPRNRFCWSVMVQVKDQADAKEQRFMNSEWGPEANEKLIKIVRDFPVTFGGKLGEIIDSTPKNGISKVMLEEKLFETWYHGSIVLIGDGAMSAMQDAVILANCIYDLENLRPESLTSTFRDYKEQRYTHAKKQIFNSRLNAKLSSGQTRTERLVRHVVLNLLPRSIQNKQFSKDAAYRPQCTFLPRVPDKGTVPSLPQKSSRRYQAELQAAAAAAAAASVASVEETRRDSKLDLYCASSMRSDACLVPKRG</sequence>
<dbReference type="PANTHER" id="PTHR47356">
    <property type="entry name" value="FAD-DEPENDENT MONOOXYGENASE ASQG-RELATED"/>
    <property type="match status" value="1"/>
</dbReference>
<evidence type="ECO:0000313" key="8">
    <source>
        <dbReference type="EMBL" id="KAF9551999.1"/>
    </source>
</evidence>
<evidence type="ECO:0000259" key="6">
    <source>
        <dbReference type="Pfam" id="PF01494"/>
    </source>
</evidence>
<gene>
    <name evidence="7" type="ORF">EC957_000059</name>
    <name evidence="8" type="ORF">EC957_000072</name>
</gene>
<dbReference type="AlphaFoldDB" id="A0A9P6K8J4"/>
<name>A0A9P6K8J4_9FUNG</name>
<keyword evidence="9" id="KW-1185">Reference proteome</keyword>
<dbReference type="Gene3D" id="3.50.50.60">
    <property type="entry name" value="FAD/NAD(P)-binding domain"/>
    <property type="match status" value="1"/>
</dbReference>
<protein>
    <recommendedName>
        <fullName evidence="6">FAD-binding domain-containing protein</fullName>
    </recommendedName>
</protein>
<keyword evidence="5" id="KW-0472">Membrane</keyword>
<dbReference type="PANTHER" id="PTHR47356:SF2">
    <property type="entry name" value="FAD-BINDING DOMAIN-CONTAINING PROTEIN-RELATED"/>
    <property type="match status" value="1"/>
</dbReference>
<dbReference type="EMBL" id="JAAAXW010000001">
    <property type="protein sequence ID" value="KAF9551999.1"/>
    <property type="molecule type" value="Genomic_DNA"/>
</dbReference>
<dbReference type="PRINTS" id="PR00420">
    <property type="entry name" value="RNGMNOXGNASE"/>
</dbReference>
<evidence type="ECO:0000256" key="1">
    <source>
        <dbReference type="ARBA" id="ARBA00007992"/>
    </source>
</evidence>
<keyword evidence="5" id="KW-0812">Transmembrane</keyword>
<reference evidence="8" key="1">
    <citation type="journal article" date="2020" name="Fungal Divers.">
        <title>Resolving the Mortierellaceae phylogeny through synthesis of multi-gene phylogenetics and phylogenomics.</title>
        <authorList>
            <person name="Vandepol N."/>
            <person name="Liber J."/>
            <person name="Desiro A."/>
            <person name="Na H."/>
            <person name="Kennedy M."/>
            <person name="Barry K."/>
            <person name="Grigoriev I.V."/>
            <person name="Miller A.N."/>
            <person name="O'Donnell K."/>
            <person name="Stajich J.E."/>
            <person name="Bonito G."/>
        </authorList>
    </citation>
    <scope>NUCLEOTIDE SEQUENCE</scope>
    <source>
        <strain evidence="8">NRRL 2591</strain>
    </source>
</reference>
<dbReference type="InterPro" id="IPR050562">
    <property type="entry name" value="FAD_mOase_fung"/>
</dbReference>
<evidence type="ECO:0000256" key="2">
    <source>
        <dbReference type="ARBA" id="ARBA00022630"/>
    </source>
</evidence>
<dbReference type="InterPro" id="IPR002938">
    <property type="entry name" value="FAD-bd"/>
</dbReference>
<dbReference type="Pfam" id="PF01494">
    <property type="entry name" value="FAD_binding_3"/>
    <property type="match status" value="1"/>
</dbReference>
<feature type="domain" description="FAD-binding" evidence="6">
    <location>
        <begin position="10"/>
        <end position="202"/>
    </location>
</feature>
<keyword evidence="5" id="KW-1133">Transmembrane helix</keyword>